<dbReference type="RefSeq" id="WP_221297767.1">
    <property type="nucleotide sequence ID" value="NZ_JACIFZ010000009.1"/>
</dbReference>
<dbReference type="EMBL" id="JACIFZ010000009">
    <property type="protein sequence ID" value="MBB4224868.1"/>
    <property type="molecule type" value="Genomic_DNA"/>
</dbReference>
<evidence type="ECO:0000256" key="4">
    <source>
        <dbReference type="PIRSR" id="PIRSR001434-2"/>
    </source>
</evidence>
<dbReference type="GO" id="GO:0030170">
    <property type="term" value="F:pyridoxal phosphate binding"/>
    <property type="evidence" value="ECO:0007669"/>
    <property type="project" value="InterPro"/>
</dbReference>
<dbReference type="GO" id="GO:0005737">
    <property type="term" value="C:cytoplasm"/>
    <property type="evidence" value="ECO:0007669"/>
    <property type="project" value="TreeGrafter"/>
</dbReference>
<name>A0A840G7Q5_9BURK</name>
<dbReference type="InterPro" id="IPR015424">
    <property type="entry name" value="PyrdxlP-dep_Trfase"/>
</dbReference>
<gene>
    <name evidence="6" type="ORF">GGD71_005677</name>
</gene>
<dbReference type="InterPro" id="IPR015421">
    <property type="entry name" value="PyrdxlP-dep_Trfase_major"/>
</dbReference>
<dbReference type="InterPro" id="IPR054542">
    <property type="entry name" value="Cys_met_metab_PP"/>
</dbReference>
<dbReference type="InterPro" id="IPR000277">
    <property type="entry name" value="Cys/Met-Metab_PyrdxlP-dep_enz"/>
</dbReference>
<dbReference type="GO" id="GO:0004123">
    <property type="term" value="F:cystathionine gamma-lyase activity"/>
    <property type="evidence" value="ECO:0007669"/>
    <property type="project" value="TreeGrafter"/>
</dbReference>
<dbReference type="EC" id="2.5.1.48" evidence="6"/>
<proteinExistence type="inferred from homology"/>
<dbReference type="Gene3D" id="3.90.1150.10">
    <property type="entry name" value="Aspartate Aminotransferase, domain 1"/>
    <property type="match status" value="1"/>
</dbReference>
<evidence type="ECO:0000256" key="1">
    <source>
        <dbReference type="ARBA" id="ARBA00001933"/>
    </source>
</evidence>
<dbReference type="Pfam" id="PF01053">
    <property type="entry name" value="Cys_Met_Meta_PP"/>
    <property type="match status" value="1"/>
</dbReference>
<comment type="similarity">
    <text evidence="2 5">Belongs to the trans-sulfuration enzymes family.</text>
</comment>
<sequence length="394" mass="42175">MTSMHAASEGAKATPQARGGYRLETLAIHAGRSIDKGTGAVAQPIHLSTTFERDVDGDYSRGFMYGRNRNPGRAALEEAVALLDGGAGAAAFSSGVAAASAVFQGLQPGDHVIAPSQGYYGTVNVLDRIFAKWGLERSFVDMTSLDALRASLTPQTRLVWVETPSNPLLQCVDIAGVVEMAHARGIRVVADNTFASPVVQQPLRLGCDMVTYSTTKYLGGHSDVLGGVVISRESDEHFETVRATQVYGGGVLSPFDCWLLLRSLPMLPYRMRGHCANAQRIAEYLAEHARVKAVHYPGLPDHPTHHVAQGQMHGYGGMLSFEVEGGLKEAMALAARLQLFTRATSFGGVESLVEHHASIAGPHRSVPQGLLRLSVGLEHVDDLLADLDQALTTD</sequence>
<dbReference type="SUPFAM" id="SSF53383">
    <property type="entry name" value="PLP-dependent transferases"/>
    <property type="match status" value="1"/>
</dbReference>
<evidence type="ECO:0000256" key="2">
    <source>
        <dbReference type="ARBA" id="ARBA00009077"/>
    </source>
</evidence>
<protein>
    <submittedName>
        <fullName evidence="6">Cystathionine gamma-synthase</fullName>
        <ecNumber evidence="6">2.5.1.48</ecNumber>
    </submittedName>
</protein>
<accession>A0A840G7Q5</accession>
<dbReference type="AlphaFoldDB" id="A0A840G7Q5"/>
<comment type="cofactor">
    <cofactor evidence="1 5">
        <name>pyridoxal 5'-phosphate</name>
        <dbReference type="ChEBI" id="CHEBI:597326"/>
    </cofactor>
</comment>
<dbReference type="PROSITE" id="PS00868">
    <property type="entry name" value="CYS_MET_METAB_PP"/>
    <property type="match status" value="1"/>
</dbReference>
<dbReference type="PANTHER" id="PTHR11808">
    <property type="entry name" value="TRANS-SULFURATION ENZYME FAMILY MEMBER"/>
    <property type="match status" value="1"/>
</dbReference>
<feature type="modified residue" description="N6-(pyridoxal phosphate)lysine" evidence="4">
    <location>
        <position position="216"/>
    </location>
</feature>
<dbReference type="InterPro" id="IPR015422">
    <property type="entry name" value="PyrdxlP-dep_Trfase_small"/>
</dbReference>
<evidence type="ECO:0000313" key="7">
    <source>
        <dbReference type="Proteomes" id="UP000524450"/>
    </source>
</evidence>
<evidence type="ECO:0000256" key="5">
    <source>
        <dbReference type="RuleBase" id="RU362118"/>
    </source>
</evidence>
<keyword evidence="6" id="KW-0808">Transferase</keyword>
<comment type="caution">
    <text evidence="6">The sequence shown here is derived from an EMBL/GenBank/DDBJ whole genome shotgun (WGS) entry which is preliminary data.</text>
</comment>
<dbReference type="PIRSF" id="PIRSF001434">
    <property type="entry name" value="CGS"/>
    <property type="match status" value="1"/>
</dbReference>
<dbReference type="GO" id="GO:0003962">
    <property type="term" value="F:cystathionine gamma-synthase activity"/>
    <property type="evidence" value="ECO:0007669"/>
    <property type="project" value="UniProtKB-EC"/>
</dbReference>
<dbReference type="FunFam" id="3.40.640.10:FF:000046">
    <property type="entry name" value="Cystathionine gamma-lyase"/>
    <property type="match status" value="1"/>
</dbReference>
<dbReference type="Gene3D" id="3.40.640.10">
    <property type="entry name" value="Type I PLP-dependent aspartate aminotransferase-like (Major domain)"/>
    <property type="match status" value="1"/>
</dbReference>
<keyword evidence="3 4" id="KW-0663">Pyridoxal phosphate</keyword>
<reference evidence="6 7" key="1">
    <citation type="submission" date="2020-08" db="EMBL/GenBank/DDBJ databases">
        <title>Genomic Encyclopedia of Type Strains, Phase IV (KMG-V): Genome sequencing to study the core and pangenomes of soil and plant-associated prokaryotes.</title>
        <authorList>
            <person name="Whitman W."/>
        </authorList>
    </citation>
    <scope>NUCLEOTIDE SEQUENCE [LARGE SCALE GENOMIC DNA]</scope>
    <source>
        <strain evidence="6 7">34/80</strain>
    </source>
</reference>
<dbReference type="CDD" id="cd00614">
    <property type="entry name" value="CGS_like"/>
    <property type="match status" value="1"/>
</dbReference>
<organism evidence="6 7">
    <name type="scientific">Variovorax guangxiensis</name>
    <dbReference type="NCBI Taxonomy" id="1775474"/>
    <lineage>
        <taxon>Bacteria</taxon>
        <taxon>Pseudomonadati</taxon>
        <taxon>Pseudomonadota</taxon>
        <taxon>Betaproteobacteria</taxon>
        <taxon>Burkholderiales</taxon>
        <taxon>Comamonadaceae</taxon>
        <taxon>Variovorax</taxon>
    </lineage>
</organism>
<evidence type="ECO:0000256" key="3">
    <source>
        <dbReference type="ARBA" id="ARBA00022898"/>
    </source>
</evidence>
<dbReference type="GO" id="GO:0019343">
    <property type="term" value="P:cysteine biosynthetic process via cystathionine"/>
    <property type="evidence" value="ECO:0007669"/>
    <property type="project" value="TreeGrafter"/>
</dbReference>
<dbReference type="Proteomes" id="UP000524450">
    <property type="component" value="Unassembled WGS sequence"/>
</dbReference>
<dbReference type="PANTHER" id="PTHR11808:SF15">
    <property type="entry name" value="CYSTATHIONINE GAMMA-LYASE"/>
    <property type="match status" value="1"/>
</dbReference>
<evidence type="ECO:0000313" key="6">
    <source>
        <dbReference type="EMBL" id="MBB4224868.1"/>
    </source>
</evidence>
<dbReference type="GO" id="GO:0019346">
    <property type="term" value="P:transsulfuration"/>
    <property type="evidence" value="ECO:0007669"/>
    <property type="project" value="InterPro"/>
</dbReference>